<keyword evidence="6" id="KW-1185">Reference proteome</keyword>
<dbReference type="PROSITE" id="PS00233">
    <property type="entry name" value="CHIT_BIND_RR_1"/>
    <property type="match status" value="1"/>
</dbReference>
<evidence type="ECO:0000256" key="1">
    <source>
        <dbReference type="ARBA" id="ARBA00022460"/>
    </source>
</evidence>
<keyword evidence="4" id="KW-0732">Signal</keyword>
<gene>
    <name evidence="5" type="ORF">PVAND_013764</name>
</gene>
<feature type="signal peptide" evidence="4">
    <location>
        <begin position="1"/>
        <end position="18"/>
    </location>
</feature>
<evidence type="ECO:0000256" key="2">
    <source>
        <dbReference type="PROSITE-ProRule" id="PRU00497"/>
    </source>
</evidence>
<dbReference type="PANTHER" id="PTHR10380">
    <property type="entry name" value="CUTICLE PROTEIN"/>
    <property type="match status" value="1"/>
</dbReference>
<dbReference type="PANTHER" id="PTHR10380:SF228">
    <property type="entry name" value="CUTICULAR PROTEIN 11A-RELATED"/>
    <property type="match status" value="1"/>
</dbReference>
<name>A0A9J6CQP6_POLVA</name>
<evidence type="ECO:0000256" key="4">
    <source>
        <dbReference type="SAM" id="SignalP"/>
    </source>
</evidence>
<dbReference type="PRINTS" id="PR00947">
    <property type="entry name" value="CUTICLE"/>
</dbReference>
<dbReference type="Proteomes" id="UP001107558">
    <property type="component" value="Chromosome 1"/>
</dbReference>
<reference evidence="5" key="1">
    <citation type="submission" date="2021-03" db="EMBL/GenBank/DDBJ databases">
        <title>Chromosome level genome of the anhydrobiotic midge Polypedilum vanderplanki.</title>
        <authorList>
            <person name="Yoshida Y."/>
            <person name="Kikawada T."/>
            <person name="Gusev O."/>
        </authorList>
    </citation>
    <scope>NUCLEOTIDE SEQUENCE</scope>
    <source>
        <strain evidence="5">NIAS01</strain>
        <tissue evidence="5">Whole body or cell culture</tissue>
    </source>
</reference>
<evidence type="ECO:0008006" key="7">
    <source>
        <dbReference type="Google" id="ProtNLM"/>
    </source>
</evidence>
<dbReference type="EMBL" id="JADBJN010000001">
    <property type="protein sequence ID" value="KAG5684537.1"/>
    <property type="molecule type" value="Genomic_DNA"/>
</dbReference>
<evidence type="ECO:0000313" key="6">
    <source>
        <dbReference type="Proteomes" id="UP001107558"/>
    </source>
</evidence>
<dbReference type="InterPro" id="IPR050468">
    <property type="entry name" value="Cuticle_Struct_Prot"/>
</dbReference>
<dbReference type="Pfam" id="PF00379">
    <property type="entry name" value="Chitin_bind_4"/>
    <property type="match status" value="1"/>
</dbReference>
<evidence type="ECO:0000313" key="5">
    <source>
        <dbReference type="EMBL" id="KAG5684537.1"/>
    </source>
</evidence>
<evidence type="ECO:0000256" key="3">
    <source>
        <dbReference type="SAM" id="MobiDB-lite"/>
    </source>
</evidence>
<dbReference type="AlphaFoldDB" id="A0A9J6CQP6"/>
<keyword evidence="1 2" id="KW-0193">Cuticle</keyword>
<dbReference type="PROSITE" id="PS51155">
    <property type="entry name" value="CHIT_BIND_RR_2"/>
    <property type="match status" value="1"/>
</dbReference>
<dbReference type="GO" id="GO:0062129">
    <property type="term" value="C:chitin-based extracellular matrix"/>
    <property type="evidence" value="ECO:0007669"/>
    <property type="project" value="TreeGrafter"/>
</dbReference>
<feature type="compositionally biased region" description="Polar residues" evidence="3">
    <location>
        <begin position="160"/>
        <end position="171"/>
    </location>
</feature>
<dbReference type="OrthoDB" id="7985207at2759"/>
<dbReference type="InterPro" id="IPR031311">
    <property type="entry name" value="CHIT_BIND_RR_consensus"/>
</dbReference>
<feature type="region of interest" description="Disordered" evidence="3">
    <location>
        <begin position="148"/>
        <end position="189"/>
    </location>
</feature>
<feature type="chain" id="PRO_5039922564" description="Cuticle protein" evidence="4">
    <location>
        <begin position="19"/>
        <end position="189"/>
    </location>
</feature>
<comment type="caution">
    <text evidence="5">The sequence shown here is derived from an EMBL/GenBank/DDBJ whole genome shotgun (WGS) entry which is preliminary data.</text>
</comment>
<dbReference type="GO" id="GO:0008010">
    <property type="term" value="F:structural constituent of chitin-based larval cuticle"/>
    <property type="evidence" value="ECO:0007669"/>
    <property type="project" value="TreeGrafter"/>
</dbReference>
<accession>A0A9J6CQP6</accession>
<organism evidence="5 6">
    <name type="scientific">Polypedilum vanderplanki</name>
    <name type="common">Sleeping chironomid midge</name>
    <dbReference type="NCBI Taxonomy" id="319348"/>
    <lineage>
        <taxon>Eukaryota</taxon>
        <taxon>Metazoa</taxon>
        <taxon>Ecdysozoa</taxon>
        <taxon>Arthropoda</taxon>
        <taxon>Hexapoda</taxon>
        <taxon>Insecta</taxon>
        <taxon>Pterygota</taxon>
        <taxon>Neoptera</taxon>
        <taxon>Endopterygota</taxon>
        <taxon>Diptera</taxon>
        <taxon>Nematocera</taxon>
        <taxon>Chironomoidea</taxon>
        <taxon>Chironomidae</taxon>
        <taxon>Chironominae</taxon>
        <taxon>Polypedilum</taxon>
        <taxon>Polypedilum</taxon>
    </lineage>
</organism>
<protein>
    <recommendedName>
        <fullName evidence="7">Cuticle protein</fullName>
    </recommendedName>
</protein>
<proteinExistence type="predicted"/>
<sequence>MKLIGLLTLLAIIGSSPARKIIIKSNPDRNAEYFQDKDFTFDQSKDDGKQPTYFTGDVMKSKTVISENVQGKKNFKFALGTQNGIEIEQVGKLKPDNKTLVVKGSYSYTGADGRRYRVRYTADELGFHPITELEVDIPDPVPKVNPFSKSNFPNKRYLPPTNTYLPPSNNYLPPRNLDVRSLEPPLNTV</sequence>
<dbReference type="InterPro" id="IPR000618">
    <property type="entry name" value="Insect_cuticle"/>
</dbReference>